<keyword evidence="1" id="KW-1133">Transmembrane helix</keyword>
<dbReference type="PANTHER" id="PTHR47216">
    <property type="match status" value="1"/>
</dbReference>
<dbReference type="PANTHER" id="PTHR47216:SF4">
    <property type="entry name" value="OS01G0859400 PROTEIN"/>
    <property type="match status" value="1"/>
</dbReference>
<organism evidence="5 6">
    <name type="scientific">Vibrio xiamenensis</name>
    <dbReference type="NCBI Taxonomy" id="861298"/>
    <lineage>
        <taxon>Bacteria</taxon>
        <taxon>Pseudomonadati</taxon>
        <taxon>Pseudomonadota</taxon>
        <taxon>Gammaproteobacteria</taxon>
        <taxon>Vibrionales</taxon>
        <taxon>Vibrionaceae</taxon>
        <taxon>Vibrio</taxon>
    </lineage>
</organism>
<dbReference type="Proteomes" id="UP000198854">
    <property type="component" value="Unassembled WGS sequence"/>
</dbReference>
<dbReference type="InterPro" id="IPR001206">
    <property type="entry name" value="Diacylglycerol_kinase_cat_dom"/>
</dbReference>
<dbReference type="InterPro" id="IPR020422">
    <property type="entry name" value="TYR_PHOSPHATASE_DUAL_dom"/>
</dbReference>
<dbReference type="Pfam" id="PF19279">
    <property type="entry name" value="YegS_C"/>
    <property type="match status" value="1"/>
</dbReference>
<dbReference type="InterPro" id="IPR003595">
    <property type="entry name" value="Tyr_Pase_cat"/>
</dbReference>
<keyword evidence="1" id="KW-0812">Transmembrane</keyword>
<accession>A0A1G8CAQ5</accession>
<dbReference type="Pfam" id="PF00782">
    <property type="entry name" value="DSPc"/>
    <property type="match status" value="1"/>
</dbReference>
<dbReference type="InterPro" id="IPR000387">
    <property type="entry name" value="Tyr_Pase_dom"/>
</dbReference>
<dbReference type="PROSITE" id="PS50054">
    <property type="entry name" value="TYR_PHOSPHATASE_DUAL"/>
    <property type="match status" value="1"/>
</dbReference>
<name>A0A1G8CAQ5_9VIBR</name>
<feature type="transmembrane region" description="Helical" evidence="1">
    <location>
        <begin position="12"/>
        <end position="45"/>
    </location>
</feature>
<dbReference type="InterPro" id="IPR045540">
    <property type="entry name" value="YegS/DAGK_C"/>
</dbReference>
<keyword evidence="5" id="KW-0418">Kinase</keyword>
<evidence type="ECO:0000259" key="4">
    <source>
        <dbReference type="PROSITE" id="PS50146"/>
    </source>
</evidence>
<feature type="domain" description="Tyrosine specific protein phosphatases" evidence="3">
    <location>
        <begin position="155"/>
        <end position="224"/>
    </location>
</feature>
<keyword evidence="1" id="KW-0472">Membrane</keyword>
<dbReference type="SMART" id="SM00195">
    <property type="entry name" value="DSPc"/>
    <property type="match status" value="1"/>
</dbReference>
<dbReference type="InterPro" id="IPR029021">
    <property type="entry name" value="Prot-tyrosine_phosphatase-like"/>
</dbReference>
<keyword evidence="6" id="KW-1185">Reference proteome</keyword>
<dbReference type="PROSITE" id="PS50056">
    <property type="entry name" value="TYR_PHOSPHATASE_2"/>
    <property type="match status" value="1"/>
</dbReference>
<feature type="domain" description="Tyrosine-protein phosphatase" evidence="2">
    <location>
        <begin position="88"/>
        <end position="235"/>
    </location>
</feature>
<sequence>MKVAHYYFNGCLLALALAIISPWTIISLLALWTAIALGLVAFAYYKNNGMIFRKRQGGRIPHLVRVLFWPFMFGVQIYNRIVQVRSGDPVIQEIEPGLYLASRLTPMDVDVLNHNKIRAIFDATAEFDSFNLSLLGKDIEYLNIPVLDHSYPDFDSLMQSIRWIDSQRRNGRNVVVHCALGRGRSVFVMAAYLLAESPHKSLDEVMAQIQSIRLHARLNQRQYQALSEYVKHSEFGFAKPPAWIIANPVSGGGKWPENKAQILEALAPYYRLTIKETTESVSAESLAKQAKKKQPKLIIAAGGDGTLNAVASQIVGSDIQMGILPLGTANSLAHALWGVKSKLVPIPLACEVLTQGAAVKIDTAQCNERLALMVVAVGFEQQMIEFANRDEKNDQGQGAYLRGFFNAVSNNQALSLTVKFDGESEQTLQTGSLVIANAAPFSTLLAQGKGQPDAQDGQLDVTWLPSGEKVSDQVWSLTELLFNGLTQRSIDDVVEHRHVTTIEIQGQQGLKYAIDGELFEDDGLKMQVKPNSLWVLVPADSTLANTQSEV</sequence>
<dbReference type="SMART" id="SM00046">
    <property type="entry name" value="DAGKc"/>
    <property type="match status" value="1"/>
</dbReference>
<dbReference type="Gene3D" id="3.90.190.10">
    <property type="entry name" value="Protein tyrosine phosphatase superfamily"/>
    <property type="match status" value="1"/>
</dbReference>
<dbReference type="NCBIfam" id="NF009025">
    <property type="entry name" value="PRK12361.1"/>
    <property type="match status" value="1"/>
</dbReference>
<dbReference type="AlphaFoldDB" id="A0A1G8CAQ5"/>
<reference evidence="5 6" key="1">
    <citation type="submission" date="2016-10" db="EMBL/GenBank/DDBJ databases">
        <authorList>
            <person name="de Groot N.N."/>
        </authorList>
    </citation>
    <scope>NUCLEOTIDE SEQUENCE [LARGE SCALE GENOMIC DNA]</scope>
    <source>
        <strain evidence="5 6">CGMCC 1.10228</strain>
    </source>
</reference>
<dbReference type="Pfam" id="PF00781">
    <property type="entry name" value="DAGK_cat"/>
    <property type="match status" value="1"/>
</dbReference>
<dbReference type="InterPro" id="IPR000340">
    <property type="entry name" value="Dual-sp_phosphatase_cat-dom"/>
</dbReference>
<keyword evidence="5" id="KW-0808">Transferase</keyword>
<dbReference type="SUPFAM" id="SSF111331">
    <property type="entry name" value="NAD kinase/diacylglycerol kinase-like"/>
    <property type="match status" value="1"/>
</dbReference>
<dbReference type="EMBL" id="FNDD01000015">
    <property type="protein sequence ID" value="SDH41960.1"/>
    <property type="molecule type" value="Genomic_DNA"/>
</dbReference>
<dbReference type="PROSITE" id="PS50146">
    <property type="entry name" value="DAGK"/>
    <property type="match status" value="1"/>
</dbReference>
<dbReference type="InterPro" id="IPR017438">
    <property type="entry name" value="ATP-NAD_kinase_N"/>
</dbReference>
<proteinExistence type="predicted"/>
<dbReference type="GO" id="GO:0016301">
    <property type="term" value="F:kinase activity"/>
    <property type="evidence" value="ECO:0007669"/>
    <property type="project" value="UniProtKB-KW"/>
</dbReference>
<evidence type="ECO:0000259" key="3">
    <source>
        <dbReference type="PROSITE" id="PS50056"/>
    </source>
</evidence>
<dbReference type="Gene3D" id="3.40.50.10330">
    <property type="entry name" value="Probable inorganic polyphosphate/atp-NAD kinase, domain 1"/>
    <property type="match status" value="1"/>
</dbReference>
<dbReference type="InterPro" id="IPR016064">
    <property type="entry name" value="NAD/diacylglycerol_kinase_sf"/>
</dbReference>
<evidence type="ECO:0000256" key="1">
    <source>
        <dbReference type="SAM" id="Phobius"/>
    </source>
</evidence>
<evidence type="ECO:0000259" key="2">
    <source>
        <dbReference type="PROSITE" id="PS50054"/>
    </source>
</evidence>
<evidence type="ECO:0000313" key="6">
    <source>
        <dbReference type="Proteomes" id="UP000198854"/>
    </source>
</evidence>
<dbReference type="STRING" id="861298.SAMN04488136_115113"/>
<evidence type="ECO:0000313" key="5">
    <source>
        <dbReference type="EMBL" id="SDH41960.1"/>
    </source>
</evidence>
<dbReference type="SUPFAM" id="SSF52799">
    <property type="entry name" value="(Phosphotyrosine protein) phosphatases II"/>
    <property type="match status" value="1"/>
</dbReference>
<dbReference type="SMART" id="SM00404">
    <property type="entry name" value="PTPc_motif"/>
    <property type="match status" value="1"/>
</dbReference>
<feature type="domain" description="DAGKc" evidence="4">
    <location>
        <begin position="237"/>
        <end position="370"/>
    </location>
</feature>
<gene>
    <name evidence="5" type="ORF">SAMN04488136_115113</name>
</gene>
<feature type="transmembrane region" description="Helical" evidence="1">
    <location>
        <begin position="66"/>
        <end position="82"/>
    </location>
</feature>
<dbReference type="Gene3D" id="2.60.200.40">
    <property type="match status" value="1"/>
</dbReference>
<protein>
    <submittedName>
        <fullName evidence="5">Diacylglycerol kinase family enzyme</fullName>
    </submittedName>
</protein>